<feature type="transmembrane region" description="Helical" evidence="1">
    <location>
        <begin position="360"/>
        <end position="380"/>
    </location>
</feature>
<dbReference type="SUPFAM" id="SSF82866">
    <property type="entry name" value="Multidrug efflux transporter AcrB transmembrane domain"/>
    <property type="match status" value="2"/>
</dbReference>
<reference evidence="2 3" key="1">
    <citation type="submission" date="2016-11" db="EMBL/GenBank/DDBJ databases">
        <authorList>
            <person name="Jaros S."/>
            <person name="Januszkiewicz K."/>
            <person name="Wedrychowicz H."/>
        </authorList>
    </citation>
    <scope>NUCLEOTIDE SEQUENCE [LARGE SCALE GENOMIC DNA]</scope>
    <source>
        <strain evidence="2 3">DSM 17737</strain>
    </source>
</reference>
<dbReference type="PANTHER" id="PTHR32063:SF33">
    <property type="entry name" value="RND SUPERFAMILY EFFLUX PUMP PERMEASE COMPONENT"/>
    <property type="match status" value="1"/>
</dbReference>
<protein>
    <submittedName>
        <fullName evidence="2">Multidrug efflux pump subunit AcrB</fullName>
    </submittedName>
</protein>
<evidence type="ECO:0000313" key="3">
    <source>
        <dbReference type="Proteomes" id="UP000198461"/>
    </source>
</evidence>
<feature type="transmembrane region" description="Helical" evidence="1">
    <location>
        <begin position="960"/>
        <end position="980"/>
    </location>
</feature>
<dbReference type="STRING" id="364032.SAMN05443662_1494"/>
<dbReference type="InterPro" id="IPR027463">
    <property type="entry name" value="AcrB_DN_DC_subdom"/>
</dbReference>
<dbReference type="PRINTS" id="PR00702">
    <property type="entry name" value="ACRIFLAVINRP"/>
</dbReference>
<dbReference type="GO" id="GO:0042910">
    <property type="term" value="F:xenobiotic transmembrane transporter activity"/>
    <property type="evidence" value="ECO:0007669"/>
    <property type="project" value="TreeGrafter"/>
</dbReference>
<feature type="transmembrane region" description="Helical" evidence="1">
    <location>
        <begin position="386"/>
        <end position="411"/>
    </location>
</feature>
<dbReference type="PANTHER" id="PTHR32063">
    <property type="match status" value="1"/>
</dbReference>
<dbReference type="SUPFAM" id="SSF82714">
    <property type="entry name" value="Multidrug efflux transporter AcrB TolC docking domain, DN and DC subdomains"/>
    <property type="match status" value="1"/>
</dbReference>
<gene>
    <name evidence="2" type="ORF">SAMN05443662_1494</name>
</gene>
<feature type="transmembrane region" description="Helical" evidence="1">
    <location>
        <begin position="992"/>
        <end position="1018"/>
    </location>
</feature>
<dbReference type="GO" id="GO:0005886">
    <property type="term" value="C:plasma membrane"/>
    <property type="evidence" value="ECO:0007669"/>
    <property type="project" value="TreeGrafter"/>
</dbReference>
<dbReference type="EMBL" id="FSRE01000003">
    <property type="protein sequence ID" value="SIO10971.1"/>
    <property type="molecule type" value="Genomic_DNA"/>
</dbReference>
<dbReference type="Gene3D" id="3.30.70.1430">
    <property type="entry name" value="Multidrug efflux transporter AcrB pore domain"/>
    <property type="match status" value="2"/>
</dbReference>
<keyword evidence="1" id="KW-0812">Transmembrane</keyword>
<dbReference type="Gene3D" id="3.30.70.1320">
    <property type="entry name" value="Multidrug efflux transporter AcrB pore domain like"/>
    <property type="match status" value="1"/>
</dbReference>
<feature type="transmembrane region" description="Helical" evidence="1">
    <location>
        <begin position="865"/>
        <end position="882"/>
    </location>
</feature>
<proteinExistence type="predicted"/>
<sequence>MAKVHSHGLIGAFARHPVAANLTMIIILLLGAVALMKLNVQFFPNFQLEMIQIRVIWPGANAEDVERSITRSIERALRTEDGLDQMSSTSSEGMAVIMLKYLDGTNMIEALERVRQKVTALRNLPEDAQKPVIEHVQRYERIAKITLVSEQGDLMALRAWAQRFERELLDAGVDRVIFSGLPDLRLRVEIPQENLIRSDQTLPQWGSLIARQSRDLPLGSVGERESARDLRFSEKRESPTAVANLSVPTADVPDLRLRDIGTARWAVSSSAPLEWLGQARAVTLEVQRSENGNTLKSAKIVYDWLQRARAELPQGMKLVIHDETWSLVKQRIMLLVNNGLGGLLLVLAVLFIFMNGRVAFWVAVGIPTSFAATLAIMWLTGGSINMVSLFALIMALGIIVDDAIVVGEDALAHYERGEPPLQAAEGGAHRMAAPVTAASLTTIAAFLPLMMLTGTMGNILEPIPMVMVAVVAASLLESFLVLPGHLRHALAKIDPQKPNPIRQKLERGIDHFRFVWFRAVVRWALANRALVLSATLGLMILAIGLLAGGRVPFTFFPSPESNKVSAYIQFVAGTPAEDTQAYAQRVRQAALDTADALEPGMLKVAILRLNKTRAATGQHYATVDLEFVDSDQRQTRNTTFIEEWRKRIGPEPPGLDSLIIATPKMGPQGADFEVQMYGAPLEKLKAASLRLQQALSEQPGVYAIEDDLPFGKVQWVLHLTPAAQALGMTVEDLAAQLSSAFASRLVQIFTHGEDEVELRVQLPQAQRTELATWRALQIRTPQGWAPLDQLVHIEEKQGFEVLRHVDGRLGVTVRADVDHTRNNANALRAQFEKTLFPQLAQEYGVKFSEQGRARDQKATLENMKIGMLVGLALIYLILAWVLASYGWPLLVMMAIPFGLIGAIFGHWVMGLDLTILSLFGFFALAGIVVNDSIILVTFYKQLRQKGMAVQQALEEASVQRVRAVLLTSLTTIGGLLPLLFEKSLQAQFLIPMATAIAFGLMASTLLILLVVPVLLSLYEQLAGEKMRA</sequence>
<keyword evidence="3" id="KW-1185">Reference proteome</keyword>
<feature type="transmembrane region" description="Helical" evidence="1">
    <location>
        <begin position="12"/>
        <end position="36"/>
    </location>
</feature>
<feature type="transmembrane region" description="Helical" evidence="1">
    <location>
        <begin position="889"/>
        <end position="909"/>
    </location>
</feature>
<feature type="transmembrane region" description="Helical" evidence="1">
    <location>
        <begin position="529"/>
        <end position="549"/>
    </location>
</feature>
<dbReference type="Pfam" id="PF00873">
    <property type="entry name" value="ACR_tran"/>
    <property type="match status" value="1"/>
</dbReference>
<dbReference type="Proteomes" id="UP000198461">
    <property type="component" value="Unassembled WGS sequence"/>
</dbReference>
<dbReference type="SUPFAM" id="SSF82693">
    <property type="entry name" value="Multidrug efflux transporter AcrB pore domain, PN1, PN2, PC1 and PC2 subdomains"/>
    <property type="match status" value="2"/>
</dbReference>
<organism evidence="2 3">
    <name type="scientific">Sulfurivirga caldicuralii</name>
    <dbReference type="NCBI Taxonomy" id="364032"/>
    <lineage>
        <taxon>Bacteria</taxon>
        <taxon>Pseudomonadati</taxon>
        <taxon>Pseudomonadota</taxon>
        <taxon>Gammaproteobacteria</taxon>
        <taxon>Thiotrichales</taxon>
        <taxon>Piscirickettsiaceae</taxon>
        <taxon>Sulfurivirga</taxon>
    </lineage>
</organism>
<accession>A0A1N6GTP7</accession>
<feature type="transmembrane region" description="Helical" evidence="1">
    <location>
        <begin position="915"/>
        <end position="939"/>
    </location>
</feature>
<name>A0A1N6GTP7_9GAMM</name>
<feature type="transmembrane region" description="Helical" evidence="1">
    <location>
        <begin position="332"/>
        <end position="353"/>
    </location>
</feature>
<dbReference type="InterPro" id="IPR001036">
    <property type="entry name" value="Acrflvin-R"/>
</dbReference>
<dbReference type="Gene3D" id="3.30.70.1440">
    <property type="entry name" value="Multidrug efflux transporter AcrB pore domain"/>
    <property type="match status" value="1"/>
</dbReference>
<dbReference type="OrthoDB" id="5287122at2"/>
<feature type="transmembrane region" description="Helical" evidence="1">
    <location>
        <begin position="463"/>
        <end position="482"/>
    </location>
</feature>
<dbReference type="Gene3D" id="1.20.1640.10">
    <property type="entry name" value="Multidrug efflux transporter AcrB transmembrane domain"/>
    <property type="match status" value="2"/>
</dbReference>
<evidence type="ECO:0000256" key="1">
    <source>
        <dbReference type="SAM" id="Phobius"/>
    </source>
</evidence>
<feature type="transmembrane region" description="Helical" evidence="1">
    <location>
        <begin position="432"/>
        <end position="451"/>
    </location>
</feature>
<keyword evidence="1" id="KW-1133">Transmembrane helix</keyword>
<keyword evidence="1" id="KW-0472">Membrane</keyword>
<dbReference type="Gene3D" id="3.30.2090.10">
    <property type="entry name" value="Multidrug efflux transporter AcrB TolC docking domain, DN and DC subdomains"/>
    <property type="match status" value="2"/>
</dbReference>
<dbReference type="AlphaFoldDB" id="A0A1N6GTP7"/>
<evidence type="ECO:0000313" key="2">
    <source>
        <dbReference type="EMBL" id="SIO10971.1"/>
    </source>
</evidence>
<dbReference type="RefSeq" id="WP_074201742.1">
    <property type="nucleotide sequence ID" value="NZ_FSRE01000003.1"/>
</dbReference>